<dbReference type="WBParaSite" id="nRc.2.0.1.t01056-RA">
    <property type="protein sequence ID" value="nRc.2.0.1.t01056-RA"/>
    <property type="gene ID" value="nRc.2.0.1.g01056"/>
</dbReference>
<accession>A0A915HIB0</accession>
<sequence length="72" mass="8021">MSAGGYHDFMLDNNVTIYNDLAEKLACSGDRFGGDSNAVLECMRKVDAQAMIKMYDKIRNYDPLDPGKIVTI</sequence>
<reference evidence="2" key="1">
    <citation type="submission" date="2022-11" db="UniProtKB">
        <authorList>
            <consortium name="WormBaseParasite"/>
        </authorList>
    </citation>
    <scope>IDENTIFICATION</scope>
</reference>
<dbReference type="Proteomes" id="UP000887565">
    <property type="component" value="Unplaced"/>
</dbReference>
<keyword evidence="1" id="KW-1185">Reference proteome</keyword>
<evidence type="ECO:0000313" key="2">
    <source>
        <dbReference type="WBParaSite" id="nRc.2.0.1.t01056-RA"/>
    </source>
</evidence>
<organism evidence="1 2">
    <name type="scientific">Romanomermis culicivorax</name>
    <name type="common">Nematode worm</name>
    <dbReference type="NCBI Taxonomy" id="13658"/>
    <lineage>
        <taxon>Eukaryota</taxon>
        <taxon>Metazoa</taxon>
        <taxon>Ecdysozoa</taxon>
        <taxon>Nematoda</taxon>
        <taxon>Enoplea</taxon>
        <taxon>Dorylaimia</taxon>
        <taxon>Mermithida</taxon>
        <taxon>Mermithoidea</taxon>
        <taxon>Mermithidae</taxon>
        <taxon>Romanomermis</taxon>
    </lineage>
</organism>
<proteinExistence type="predicted"/>
<name>A0A915HIB0_ROMCU</name>
<evidence type="ECO:0000313" key="1">
    <source>
        <dbReference type="Proteomes" id="UP000887565"/>
    </source>
</evidence>
<dbReference type="AlphaFoldDB" id="A0A915HIB0"/>
<protein>
    <submittedName>
        <fullName evidence="2">Uncharacterized protein</fullName>
    </submittedName>
</protein>